<organism evidence="8 9">
    <name type="scientific">Sulfurospirillum deleyianum (strain ATCC 51133 / DSM 6946 / 5175)</name>
    <dbReference type="NCBI Taxonomy" id="525898"/>
    <lineage>
        <taxon>Bacteria</taxon>
        <taxon>Pseudomonadati</taxon>
        <taxon>Campylobacterota</taxon>
        <taxon>Epsilonproteobacteria</taxon>
        <taxon>Campylobacterales</taxon>
        <taxon>Sulfurospirillaceae</taxon>
        <taxon>Sulfurospirillum</taxon>
    </lineage>
</organism>
<evidence type="ECO:0000256" key="5">
    <source>
        <dbReference type="ARBA" id="ARBA00023136"/>
    </source>
</evidence>
<evidence type="ECO:0000256" key="4">
    <source>
        <dbReference type="ARBA" id="ARBA00022989"/>
    </source>
</evidence>
<evidence type="ECO:0000313" key="8">
    <source>
        <dbReference type="EMBL" id="ACZ13294.1"/>
    </source>
</evidence>
<dbReference type="EMBL" id="CP001816">
    <property type="protein sequence ID" value="ACZ13294.1"/>
    <property type="molecule type" value="Genomic_DNA"/>
</dbReference>
<comment type="subcellular location">
    <subcellularLocation>
        <location evidence="1">Cell membrane</location>
        <topology evidence="1">Multi-pass membrane protein</topology>
    </subcellularLocation>
</comment>
<dbReference type="STRING" id="525898.Sdel_2282"/>
<feature type="transmembrane region" description="Helical" evidence="6">
    <location>
        <begin position="113"/>
        <end position="134"/>
    </location>
</feature>
<reference evidence="9" key="1">
    <citation type="submission" date="2009-11" db="EMBL/GenBank/DDBJ databases">
        <title>The complete genome of Sulfurospirillum deleyianum DSM 6946.</title>
        <authorList>
            <consortium name="US DOE Joint Genome Institute (JGI-PGF)"/>
            <person name="Lucas S."/>
            <person name="Copeland A."/>
            <person name="Lapidus A."/>
            <person name="Glavina del Rio T."/>
            <person name="Dalin E."/>
            <person name="Tice H."/>
            <person name="Bruce D."/>
            <person name="Goodwin L."/>
            <person name="Pitluck S."/>
            <person name="Kyrpides N."/>
            <person name="Mavromatis K."/>
            <person name="Ivanova N."/>
            <person name="Ovchinnikova G."/>
            <person name="Munk A.C."/>
            <person name="Lu M."/>
            <person name="Brettin T."/>
            <person name="Detter J.C."/>
            <person name="Han C."/>
            <person name="Tapia R."/>
            <person name="Larimer F."/>
            <person name="Land M."/>
            <person name="Hauser L."/>
            <person name="Markowitz V."/>
            <person name="Cheng J.F."/>
            <person name="Hugenholtz P."/>
            <person name="Woyke T."/>
            <person name="Wu D."/>
            <person name="Aumann P."/>
            <person name="Schneider S."/>
            <person name="Lang E."/>
            <person name="Spring S."/>
            <person name="Klenk H.P."/>
            <person name="Eisen J.A."/>
        </authorList>
    </citation>
    <scope>NUCLEOTIDE SEQUENCE [LARGE SCALE GENOMIC DNA]</scope>
    <source>
        <strain evidence="9">ATCC 51133 / DSM 6946 / 5175</strain>
    </source>
</reference>
<dbReference type="HOGENOM" id="CLU_121376_0_0_7"/>
<dbReference type="OrthoDB" id="5349007at2"/>
<feature type="domain" description="RDD" evidence="7">
    <location>
        <begin position="24"/>
        <end position="146"/>
    </location>
</feature>
<feature type="transmembrane region" description="Helical" evidence="6">
    <location>
        <begin position="64"/>
        <end position="83"/>
    </location>
</feature>
<dbReference type="PANTHER" id="PTHR36115:SF6">
    <property type="entry name" value="PROLINE-RICH ANTIGEN HOMOLOG"/>
    <property type="match status" value="1"/>
</dbReference>
<dbReference type="Proteomes" id="UP000002222">
    <property type="component" value="Chromosome"/>
</dbReference>
<evidence type="ECO:0000256" key="3">
    <source>
        <dbReference type="ARBA" id="ARBA00022692"/>
    </source>
</evidence>
<keyword evidence="5 6" id="KW-0472">Membrane</keyword>
<dbReference type="Pfam" id="PF06271">
    <property type="entry name" value="RDD"/>
    <property type="match status" value="1"/>
</dbReference>
<keyword evidence="3 6" id="KW-0812">Transmembrane</keyword>
<dbReference type="KEGG" id="sdl:Sdel_2282"/>
<dbReference type="InterPro" id="IPR010432">
    <property type="entry name" value="RDD"/>
</dbReference>
<keyword evidence="2" id="KW-1003">Cell membrane</keyword>
<reference evidence="8 9" key="2">
    <citation type="journal article" date="2010" name="Stand. Genomic Sci.">
        <title>Complete genome sequence of Sulfurospirillum deleyianum type strain (5175).</title>
        <authorList>
            <person name="Sikorski J."/>
            <person name="Lapidus A."/>
            <person name="Copeland A."/>
            <person name="Glavina Del Rio T."/>
            <person name="Nolan M."/>
            <person name="Lucas S."/>
            <person name="Chen F."/>
            <person name="Tice H."/>
            <person name="Cheng J.F."/>
            <person name="Saunders E."/>
            <person name="Bruce D."/>
            <person name="Goodwin L."/>
            <person name="Pitluck S."/>
            <person name="Ovchinnikova G."/>
            <person name="Pati A."/>
            <person name="Ivanova N."/>
            <person name="Mavromatis K."/>
            <person name="Chen A."/>
            <person name="Palaniappan K."/>
            <person name="Chain P."/>
            <person name="Land M."/>
            <person name="Hauser L."/>
            <person name="Chang Y.J."/>
            <person name="Jeffries C.D."/>
            <person name="Brettin T."/>
            <person name="Detter J.C."/>
            <person name="Han C."/>
            <person name="Rohde M."/>
            <person name="Lang E."/>
            <person name="Spring S."/>
            <person name="Goker M."/>
            <person name="Bristow J."/>
            <person name="Eisen J.A."/>
            <person name="Markowitz V."/>
            <person name="Hugenholtz P."/>
            <person name="Kyrpides N.C."/>
            <person name="Klenk H.P."/>
        </authorList>
    </citation>
    <scope>NUCLEOTIDE SEQUENCE [LARGE SCALE GENOMIC DNA]</scope>
    <source>
        <strain evidence="9">ATCC 51133 / DSM 6946 / 5175</strain>
    </source>
</reference>
<gene>
    <name evidence="8" type="ordered locus">Sdel_2282</name>
</gene>
<dbReference type="PANTHER" id="PTHR36115">
    <property type="entry name" value="PROLINE-RICH ANTIGEN HOMOLOG-RELATED"/>
    <property type="match status" value="1"/>
</dbReference>
<sequence>MRWRESKKGIKKEMPNKAPLYRIAPFSRRLKAFIVDSFMLLMPILYIVFYLVFGSREGFAEHMVEGWVLILLSYGVLSTLFLVRKGQTPGYKAYEIELKELSSLKTPSWQRILLRYSVMVITTATLFGLLVPLFRKDKQALYDLLSRTAPFCK</sequence>
<dbReference type="GO" id="GO:0005886">
    <property type="term" value="C:plasma membrane"/>
    <property type="evidence" value="ECO:0007669"/>
    <property type="project" value="UniProtKB-SubCell"/>
</dbReference>
<evidence type="ECO:0000256" key="6">
    <source>
        <dbReference type="SAM" id="Phobius"/>
    </source>
</evidence>
<dbReference type="AlphaFoldDB" id="D1B5C4"/>
<evidence type="ECO:0000256" key="1">
    <source>
        <dbReference type="ARBA" id="ARBA00004651"/>
    </source>
</evidence>
<keyword evidence="9" id="KW-1185">Reference proteome</keyword>
<name>D1B5C4_SULD5</name>
<accession>D1B5C4</accession>
<dbReference type="eggNOG" id="COG1714">
    <property type="taxonomic scope" value="Bacteria"/>
</dbReference>
<evidence type="ECO:0000256" key="2">
    <source>
        <dbReference type="ARBA" id="ARBA00022475"/>
    </source>
</evidence>
<protein>
    <submittedName>
        <fullName evidence="8">RDD domain containing protein</fullName>
    </submittedName>
</protein>
<dbReference type="InterPro" id="IPR051791">
    <property type="entry name" value="Pra-immunoreactive"/>
</dbReference>
<dbReference type="RefSeq" id="WP_012858038.1">
    <property type="nucleotide sequence ID" value="NC_013512.1"/>
</dbReference>
<evidence type="ECO:0000313" key="9">
    <source>
        <dbReference type="Proteomes" id="UP000002222"/>
    </source>
</evidence>
<keyword evidence="4 6" id="KW-1133">Transmembrane helix</keyword>
<proteinExistence type="predicted"/>
<feature type="transmembrane region" description="Helical" evidence="6">
    <location>
        <begin position="32"/>
        <end position="52"/>
    </location>
</feature>
<evidence type="ECO:0000259" key="7">
    <source>
        <dbReference type="Pfam" id="PF06271"/>
    </source>
</evidence>